<sequence length="127" mass="14652">MEINIITGQIIDTSIQLHRTLGPGLLESVYEKCLEVDLREKGFEVVSQLGVPLKYKNLEFNTGYRLDLLVENQVIVEVKSVETLAPVHFSQLLTYLKLYDKRVGLLINFNSKYLKQGLHRIVNKYED</sequence>
<gene>
    <name evidence="1" type="ORF">DDV96_04185</name>
</gene>
<reference evidence="1 2" key="1">
    <citation type="submission" date="2018-04" db="EMBL/GenBank/DDBJ databases">
        <title>Marixanthomonas spongiae HN-E44 sp. nov., isolated from a marine sponge.</title>
        <authorList>
            <person name="Luo L."/>
            <person name="Zhuang L."/>
        </authorList>
    </citation>
    <scope>NUCLEOTIDE SEQUENCE [LARGE SCALE GENOMIC DNA]</scope>
    <source>
        <strain evidence="1 2">HN-E44</strain>
    </source>
</reference>
<dbReference type="Gene3D" id="3.90.320.10">
    <property type="match status" value="1"/>
</dbReference>
<protein>
    <submittedName>
        <fullName evidence="1">GxxExxY protein</fullName>
    </submittedName>
</protein>
<evidence type="ECO:0000313" key="2">
    <source>
        <dbReference type="Proteomes" id="UP000245962"/>
    </source>
</evidence>
<dbReference type="Proteomes" id="UP000245962">
    <property type="component" value="Unassembled WGS sequence"/>
</dbReference>
<dbReference type="InterPro" id="IPR026350">
    <property type="entry name" value="GxxExxY"/>
</dbReference>
<dbReference type="NCBIfam" id="TIGR04256">
    <property type="entry name" value="GxxExxY"/>
    <property type="match status" value="1"/>
</dbReference>
<dbReference type="OrthoDB" id="1119698at2"/>
<dbReference type="Pfam" id="PF13366">
    <property type="entry name" value="PDDEXK_3"/>
    <property type="match status" value="1"/>
</dbReference>
<dbReference type="EMBL" id="QEHR01000002">
    <property type="protein sequence ID" value="PVW16462.1"/>
    <property type="molecule type" value="Genomic_DNA"/>
</dbReference>
<comment type="caution">
    <text evidence="1">The sequence shown here is derived from an EMBL/GenBank/DDBJ whole genome shotgun (WGS) entry which is preliminary data.</text>
</comment>
<dbReference type="RefSeq" id="WP_116693476.1">
    <property type="nucleotide sequence ID" value="NZ_QEHR01000002.1"/>
</dbReference>
<dbReference type="InterPro" id="IPR011604">
    <property type="entry name" value="PDDEXK-like_dom_sf"/>
</dbReference>
<accession>A0A2U0I5U5</accession>
<name>A0A2U0I5U5_9FLAO</name>
<dbReference type="AlphaFoldDB" id="A0A2U0I5U5"/>
<evidence type="ECO:0000313" key="1">
    <source>
        <dbReference type="EMBL" id="PVW16462.1"/>
    </source>
</evidence>
<organism evidence="1 2">
    <name type="scientific">Marixanthomonas spongiae</name>
    <dbReference type="NCBI Taxonomy" id="2174845"/>
    <lineage>
        <taxon>Bacteria</taxon>
        <taxon>Pseudomonadati</taxon>
        <taxon>Bacteroidota</taxon>
        <taxon>Flavobacteriia</taxon>
        <taxon>Flavobacteriales</taxon>
        <taxon>Flavobacteriaceae</taxon>
        <taxon>Marixanthomonas</taxon>
    </lineage>
</organism>
<keyword evidence="2" id="KW-1185">Reference proteome</keyword>
<proteinExistence type="predicted"/>